<dbReference type="PANTHER" id="PTHR45689">
    <property type="entry name" value="I[[H]] CHANNEL, ISOFORM E"/>
    <property type="match status" value="1"/>
</dbReference>
<dbReference type="GO" id="GO:0005249">
    <property type="term" value="F:voltage-gated potassium channel activity"/>
    <property type="evidence" value="ECO:0007669"/>
    <property type="project" value="TreeGrafter"/>
</dbReference>
<dbReference type="InterPro" id="IPR051413">
    <property type="entry name" value="K/Na_HCN_channel"/>
</dbReference>
<dbReference type="GO" id="GO:0098855">
    <property type="term" value="C:HCN channel complex"/>
    <property type="evidence" value="ECO:0007669"/>
    <property type="project" value="TreeGrafter"/>
</dbReference>
<dbReference type="PRINTS" id="PR00103">
    <property type="entry name" value="CAMPKINASE"/>
</dbReference>
<dbReference type="InterPro" id="IPR000595">
    <property type="entry name" value="cNMP-bd_dom"/>
</dbReference>
<dbReference type="InterPro" id="IPR014710">
    <property type="entry name" value="RmlC-like_jellyroll"/>
</dbReference>
<dbReference type="PROSITE" id="PS50042">
    <property type="entry name" value="CNMP_BINDING_3"/>
    <property type="match status" value="1"/>
</dbReference>
<dbReference type="SMART" id="SM00100">
    <property type="entry name" value="cNMP"/>
    <property type="match status" value="1"/>
</dbReference>
<evidence type="ECO:0000313" key="3">
    <source>
        <dbReference type="EMBL" id="KAJ9575889.1"/>
    </source>
</evidence>
<keyword evidence="4" id="KW-1185">Reference proteome</keyword>
<feature type="transmembrane region" description="Helical" evidence="1">
    <location>
        <begin position="136"/>
        <end position="161"/>
    </location>
</feature>
<comment type="caution">
    <text evidence="3">The sequence shown here is derived from an EMBL/GenBank/DDBJ whole genome shotgun (WGS) entry which is preliminary data.</text>
</comment>
<dbReference type="Pfam" id="PF00027">
    <property type="entry name" value="cNMP_binding"/>
    <property type="match status" value="1"/>
</dbReference>
<dbReference type="Gene3D" id="1.10.287.70">
    <property type="match status" value="1"/>
</dbReference>
<gene>
    <name evidence="3" type="ORF">L9F63_007201</name>
</gene>
<dbReference type="GO" id="GO:0003254">
    <property type="term" value="P:regulation of membrane depolarization"/>
    <property type="evidence" value="ECO:0007669"/>
    <property type="project" value="TreeGrafter"/>
</dbReference>
<evidence type="ECO:0000313" key="4">
    <source>
        <dbReference type="Proteomes" id="UP001233999"/>
    </source>
</evidence>
<dbReference type="PANTHER" id="PTHR45689:SF14">
    <property type="entry name" value="CYCLIC NUCLEOTIDE-GATED CATION CHANNEL SUBUNIT A-LIKE PROTEIN"/>
    <property type="match status" value="1"/>
</dbReference>
<keyword evidence="1" id="KW-1133">Transmembrane helix</keyword>
<dbReference type="InterPro" id="IPR018490">
    <property type="entry name" value="cNMP-bd_dom_sf"/>
</dbReference>
<accession>A0AAD7Z8G5</accession>
<feature type="transmembrane region" description="Helical" evidence="1">
    <location>
        <begin position="6"/>
        <end position="25"/>
    </location>
</feature>
<dbReference type="SUPFAM" id="SSF51206">
    <property type="entry name" value="cAMP-binding domain-like"/>
    <property type="match status" value="1"/>
</dbReference>
<feature type="transmembrane region" description="Helical" evidence="1">
    <location>
        <begin position="104"/>
        <end position="124"/>
    </location>
</feature>
<proteinExistence type="predicted"/>
<evidence type="ECO:0000259" key="2">
    <source>
        <dbReference type="PROSITE" id="PS50042"/>
    </source>
</evidence>
<name>A0AAD7Z8G5_DIPPU</name>
<dbReference type="Proteomes" id="UP001233999">
    <property type="component" value="Unassembled WGS sequence"/>
</dbReference>
<dbReference type="InterPro" id="IPR018488">
    <property type="entry name" value="cNMP-bd_CS"/>
</dbReference>
<sequence length="457" mass="53362">SFWEMYMVFIFYISMMEIPMGSAFRLKEIVAFKAFDLFLSTMCLMDCAFTFFCGYYDNNNHEVVLKYSTAAKRYLTSYFWPDIISAIPFEIIIEAFAHIEALEVILSVLPLIKLLRMFSLLMYFKQLTLELDLGELTIMISRFILLATLYIQWVSCGYYFIPALLQLRYSEKPANSSWIIFKGLVNQTAWKQYQFSLFRGVTTIFNVAMVEVSTLEDIFYECVVAMSGQIFLILMLVLTYQVRSAMIASKRIYQSMEQELREFMKHNRLPMDLQKRILMYYDFRFRKRYFREQEILETLTGQLSEDIVMYNCRKLVENVDFLKDLPIDLLLRIVAHLKSEIYLTDDVIVKVGSKGDFMYFIASGSVAVLGPDNQPMVYLDEGSHFGEIAIIMEFTRTATVVAVETCELYRLDRVDFRAAIGPYPDLLVKIEQIARRRFQETQEHRRAASVPGTARGS</sequence>
<dbReference type="PROSITE" id="PS00889">
    <property type="entry name" value="CNMP_BINDING_2"/>
    <property type="match status" value="1"/>
</dbReference>
<feature type="transmembrane region" description="Helical" evidence="1">
    <location>
        <begin position="218"/>
        <end position="240"/>
    </location>
</feature>
<dbReference type="CDD" id="cd00038">
    <property type="entry name" value="CAP_ED"/>
    <property type="match status" value="1"/>
</dbReference>
<organism evidence="3 4">
    <name type="scientific">Diploptera punctata</name>
    <name type="common">Pacific beetle cockroach</name>
    <dbReference type="NCBI Taxonomy" id="6984"/>
    <lineage>
        <taxon>Eukaryota</taxon>
        <taxon>Metazoa</taxon>
        <taxon>Ecdysozoa</taxon>
        <taxon>Arthropoda</taxon>
        <taxon>Hexapoda</taxon>
        <taxon>Insecta</taxon>
        <taxon>Pterygota</taxon>
        <taxon>Neoptera</taxon>
        <taxon>Polyneoptera</taxon>
        <taxon>Dictyoptera</taxon>
        <taxon>Blattodea</taxon>
        <taxon>Blaberoidea</taxon>
        <taxon>Blaberidae</taxon>
        <taxon>Diplopterinae</taxon>
        <taxon>Diploptera</taxon>
    </lineage>
</organism>
<keyword evidence="1" id="KW-0812">Transmembrane</keyword>
<dbReference type="EMBL" id="JASPKZ010009814">
    <property type="protein sequence ID" value="KAJ9575889.1"/>
    <property type="molecule type" value="Genomic_DNA"/>
</dbReference>
<reference evidence="3" key="2">
    <citation type="submission" date="2023-05" db="EMBL/GenBank/DDBJ databases">
        <authorList>
            <person name="Fouks B."/>
        </authorList>
    </citation>
    <scope>NUCLEOTIDE SEQUENCE</scope>
    <source>
        <strain evidence="3">Stay&amp;Tobe</strain>
        <tissue evidence="3">Testes</tissue>
    </source>
</reference>
<dbReference type="Gene3D" id="2.60.120.10">
    <property type="entry name" value="Jelly Rolls"/>
    <property type="match status" value="1"/>
</dbReference>
<reference evidence="3" key="1">
    <citation type="journal article" date="2023" name="IScience">
        <title>Live-bearing cockroach genome reveals convergent evolutionary mechanisms linked to viviparity in insects and beyond.</title>
        <authorList>
            <person name="Fouks B."/>
            <person name="Harrison M.C."/>
            <person name="Mikhailova A.A."/>
            <person name="Marchal E."/>
            <person name="English S."/>
            <person name="Carruthers M."/>
            <person name="Jennings E.C."/>
            <person name="Chiamaka E.L."/>
            <person name="Frigard R.A."/>
            <person name="Pippel M."/>
            <person name="Attardo G.M."/>
            <person name="Benoit J.B."/>
            <person name="Bornberg-Bauer E."/>
            <person name="Tobe S.S."/>
        </authorList>
    </citation>
    <scope>NUCLEOTIDE SEQUENCE</scope>
    <source>
        <strain evidence="3">Stay&amp;Tobe</strain>
    </source>
</reference>
<protein>
    <recommendedName>
        <fullName evidence="2">Cyclic nucleotide-binding domain-containing protein</fullName>
    </recommendedName>
</protein>
<evidence type="ECO:0000256" key="1">
    <source>
        <dbReference type="SAM" id="Phobius"/>
    </source>
</evidence>
<feature type="non-terminal residue" evidence="3">
    <location>
        <position position="1"/>
    </location>
</feature>
<keyword evidence="1" id="KW-0472">Membrane</keyword>
<feature type="transmembrane region" description="Helical" evidence="1">
    <location>
        <begin position="37"/>
        <end position="57"/>
    </location>
</feature>
<dbReference type="GO" id="GO:0035725">
    <property type="term" value="P:sodium ion transmembrane transport"/>
    <property type="evidence" value="ECO:0007669"/>
    <property type="project" value="TreeGrafter"/>
</dbReference>
<feature type="domain" description="Cyclic nucleotide-binding" evidence="2">
    <location>
        <begin position="321"/>
        <end position="437"/>
    </location>
</feature>
<dbReference type="Gene3D" id="1.10.287.630">
    <property type="entry name" value="Helix hairpin bin"/>
    <property type="match status" value="1"/>
</dbReference>
<dbReference type="AlphaFoldDB" id="A0AAD7Z8G5"/>